<keyword evidence="9" id="KW-0067">ATP-binding</keyword>
<keyword evidence="6" id="KW-0808">Transferase</keyword>
<reference evidence="15 16" key="1">
    <citation type="submission" date="2023-03" db="EMBL/GenBank/DDBJ databases">
        <title>Bacillus Genome Sequencing.</title>
        <authorList>
            <person name="Dunlap C."/>
        </authorList>
    </citation>
    <scope>NUCLEOTIDE SEQUENCE [LARGE SCALE GENOMIC DNA]</scope>
    <source>
        <strain evidence="15 16">NRS-1351</strain>
    </source>
</reference>
<keyword evidence="12" id="KW-1133">Transmembrane helix</keyword>
<keyword evidence="8 15" id="KW-0418">Kinase</keyword>
<evidence type="ECO:0000256" key="12">
    <source>
        <dbReference type="SAM" id="Phobius"/>
    </source>
</evidence>
<dbReference type="RefSeq" id="WP_127455874.1">
    <property type="nucleotide sequence ID" value="NZ_JAROBY010000025.1"/>
</dbReference>
<evidence type="ECO:0000256" key="2">
    <source>
        <dbReference type="ARBA" id="ARBA00004651"/>
    </source>
</evidence>
<comment type="subcellular location">
    <subcellularLocation>
        <location evidence="2">Cell membrane</location>
        <topology evidence="2">Multi-pass membrane protein</topology>
    </subcellularLocation>
</comment>
<keyword evidence="16" id="KW-1185">Reference proteome</keyword>
<dbReference type="SUPFAM" id="SSF55874">
    <property type="entry name" value="ATPase domain of HSP90 chaperone/DNA topoisomerase II/histidine kinase"/>
    <property type="match status" value="1"/>
</dbReference>
<dbReference type="PROSITE" id="PS50109">
    <property type="entry name" value="HIS_KIN"/>
    <property type="match status" value="1"/>
</dbReference>
<dbReference type="Gene3D" id="3.30.565.10">
    <property type="entry name" value="Histidine kinase-like ATPase, C-terminal domain"/>
    <property type="match status" value="1"/>
</dbReference>
<keyword evidence="4" id="KW-1003">Cell membrane</keyword>
<feature type="transmembrane region" description="Helical" evidence="12">
    <location>
        <begin position="176"/>
        <end position="195"/>
    </location>
</feature>
<dbReference type="InterPro" id="IPR003594">
    <property type="entry name" value="HATPase_dom"/>
</dbReference>
<keyword evidence="12" id="KW-0812">Transmembrane</keyword>
<feature type="transmembrane region" description="Helical" evidence="12">
    <location>
        <begin position="7"/>
        <end position="26"/>
    </location>
</feature>
<dbReference type="InterPro" id="IPR010559">
    <property type="entry name" value="Sig_transdc_His_kin_internal"/>
</dbReference>
<evidence type="ECO:0000259" key="14">
    <source>
        <dbReference type="PROSITE" id="PS50885"/>
    </source>
</evidence>
<proteinExistence type="predicted"/>
<evidence type="ECO:0000256" key="6">
    <source>
        <dbReference type="ARBA" id="ARBA00022679"/>
    </source>
</evidence>
<dbReference type="Pfam" id="PF00672">
    <property type="entry name" value="HAMP"/>
    <property type="match status" value="1"/>
</dbReference>
<dbReference type="PANTHER" id="PTHR34220:SF7">
    <property type="entry name" value="SENSOR HISTIDINE KINASE YPDA"/>
    <property type="match status" value="1"/>
</dbReference>
<dbReference type="InterPro" id="IPR005467">
    <property type="entry name" value="His_kinase_dom"/>
</dbReference>
<dbReference type="CDD" id="cd06225">
    <property type="entry name" value="HAMP"/>
    <property type="match status" value="1"/>
</dbReference>
<keyword evidence="7" id="KW-0547">Nucleotide-binding</keyword>
<evidence type="ECO:0000313" key="16">
    <source>
        <dbReference type="Proteomes" id="UP001355653"/>
    </source>
</evidence>
<evidence type="ECO:0000256" key="1">
    <source>
        <dbReference type="ARBA" id="ARBA00000085"/>
    </source>
</evidence>
<dbReference type="PANTHER" id="PTHR34220">
    <property type="entry name" value="SENSOR HISTIDINE KINASE YPDA"/>
    <property type="match status" value="1"/>
</dbReference>
<dbReference type="SUPFAM" id="SSF158472">
    <property type="entry name" value="HAMP domain-like"/>
    <property type="match status" value="1"/>
</dbReference>
<evidence type="ECO:0000256" key="10">
    <source>
        <dbReference type="ARBA" id="ARBA00023012"/>
    </source>
</evidence>
<evidence type="ECO:0000256" key="4">
    <source>
        <dbReference type="ARBA" id="ARBA00022475"/>
    </source>
</evidence>
<dbReference type="Gene3D" id="6.10.340.10">
    <property type="match status" value="1"/>
</dbReference>
<dbReference type="EMBL" id="JAROBY010000025">
    <property type="protein sequence ID" value="MEB4795251.1"/>
    <property type="molecule type" value="Genomic_DNA"/>
</dbReference>
<feature type="domain" description="HAMP" evidence="14">
    <location>
        <begin position="197"/>
        <end position="250"/>
    </location>
</feature>
<evidence type="ECO:0000256" key="7">
    <source>
        <dbReference type="ARBA" id="ARBA00022741"/>
    </source>
</evidence>
<feature type="domain" description="Histidine kinase" evidence="13">
    <location>
        <begin position="274"/>
        <end position="475"/>
    </location>
</feature>
<accession>A0ABU6DBX4</accession>
<dbReference type="InterPro" id="IPR036890">
    <property type="entry name" value="HATPase_C_sf"/>
</dbReference>
<keyword evidence="11 12" id="KW-0472">Membrane</keyword>
<protein>
    <recommendedName>
        <fullName evidence="3">histidine kinase</fullName>
        <ecNumber evidence="3">2.7.13.3</ecNumber>
    </recommendedName>
</protein>
<evidence type="ECO:0000259" key="13">
    <source>
        <dbReference type="PROSITE" id="PS50109"/>
    </source>
</evidence>
<evidence type="ECO:0000256" key="3">
    <source>
        <dbReference type="ARBA" id="ARBA00012438"/>
    </source>
</evidence>
<dbReference type="SMART" id="SM00304">
    <property type="entry name" value="HAMP"/>
    <property type="match status" value="1"/>
</dbReference>
<evidence type="ECO:0000256" key="9">
    <source>
        <dbReference type="ARBA" id="ARBA00022840"/>
    </source>
</evidence>
<sequence>MSIRSKLFIFIPLLVLLMSFVSYFLFESGKNVQESYYLMMDRILLYKQVSKESKEVMRYLNRYVIQIDEESYPDLRKHLEALKGLREQLANMEKNEVNALPILNYQNMIDTFQEQTRSMIGGEEGDSNAKAGAYLQAERISRYIGEDGQALVDLELEHYRPVYENIILTTAKMNNLGVYLVFTVALLSIVFSLWLSSSISGPIRRLVLTAKQISKGKLDTKAPELSTGDEIGILCQTFNRMLDNIQELMDKNMKGLEKDRLVKELELKALQSQINPHFLFNTLNAIAKLAYIEGAEKTSDLTVSVSRLLRYNLQKLDHPVTLRDEVQNALEYLAIQKARFRDRIQFVTEIDERAMEQIVPCLTLQPILENALVHGIEGMEEGALLKLGIACREGRVLIEIADNGAGMSEDIRTMLLQSIVKDVPRPHRGKEQSTGLGTVNVFKRLQLFYDGMQSIEIISAEGEGTTIRFYLPLSTGVA</sequence>
<gene>
    <name evidence="15" type="ORF">P5G65_15195</name>
</gene>
<name>A0ABU6DBX4_9BACL</name>
<evidence type="ECO:0000256" key="11">
    <source>
        <dbReference type="ARBA" id="ARBA00023136"/>
    </source>
</evidence>
<dbReference type="InterPro" id="IPR003660">
    <property type="entry name" value="HAMP_dom"/>
</dbReference>
<comment type="catalytic activity">
    <reaction evidence="1">
        <text>ATP + protein L-histidine = ADP + protein N-phospho-L-histidine.</text>
        <dbReference type="EC" id="2.7.13.3"/>
    </reaction>
</comment>
<keyword evidence="5" id="KW-0597">Phosphoprotein</keyword>
<dbReference type="PROSITE" id="PS50885">
    <property type="entry name" value="HAMP"/>
    <property type="match status" value="1"/>
</dbReference>
<evidence type="ECO:0000256" key="5">
    <source>
        <dbReference type="ARBA" id="ARBA00022553"/>
    </source>
</evidence>
<dbReference type="EC" id="2.7.13.3" evidence="3"/>
<keyword evidence="10" id="KW-0902">Two-component regulatory system</keyword>
<dbReference type="Proteomes" id="UP001355653">
    <property type="component" value="Unassembled WGS sequence"/>
</dbReference>
<dbReference type="Pfam" id="PF06580">
    <property type="entry name" value="His_kinase"/>
    <property type="match status" value="1"/>
</dbReference>
<comment type="caution">
    <text evidence="15">The sequence shown here is derived from an EMBL/GenBank/DDBJ whole genome shotgun (WGS) entry which is preliminary data.</text>
</comment>
<evidence type="ECO:0000313" key="15">
    <source>
        <dbReference type="EMBL" id="MEB4795251.1"/>
    </source>
</evidence>
<dbReference type="Pfam" id="PF02518">
    <property type="entry name" value="HATPase_c"/>
    <property type="match status" value="1"/>
</dbReference>
<dbReference type="GO" id="GO:0016301">
    <property type="term" value="F:kinase activity"/>
    <property type="evidence" value="ECO:0007669"/>
    <property type="project" value="UniProtKB-KW"/>
</dbReference>
<organism evidence="15 16">
    <name type="scientific">Paenibacillus chondroitinus</name>
    <dbReference type="NCBI Taxonomy" id="59842"/>
    <lineage>
        <taxon>Bacteria</taxon>
        <taxon>Bacillati</taxon>
        <taxon>Bacillota</taxon>
        <taxon>Bacilli</taxon>
        <taxon>Bacillales</taxon>
        <taxon>Paenibacillaceae</taxon>
        <taxon>Paenibacillus</taxon>
    </lineage>
</organism>
<evidence type="ECO:0000256" key="8">
    <source>
        <dbReference type="ARBA" id="ARBA00022777"/>
    </source>
</evidence>
<dbReference type="InterPro" id="IPR050640">
    <property type="entry name" value="Bact_2-comp_sensor_kinase"/>
</dbReference>